<evidence type="ECO:0000256" key="1">
    <source>
        <dbReference type="ARBA" id="ARBA00004127"/>
    </source>
</evidence>
<dbReference type="OrthoDB" id="9804312at2"/>
<comment type="subcellular location">
    <subcellularLocation>
        <location evidence="1">Endomembrane system</location>
        <topology evidence="1">Multi-pass membrane protein</topology>
    </subcellularLocation>
</comment>
<keyword evidence="2 5" id="KW-0812">Transmembrane</keyword>
<dbReference type="Pfam" id="PF13649">
    <property type="entry name" value="Methyltransf_25"/>
    <property type="match status" value="1"/>
</dbReference>
<dbReference type="InterPro" id="IPR029063">
    <property type="entry name" value="SAM-dependent_MTases_sf"/>
</dbReference>
<keyword evidence="9" id="KW-1185">Reference proteome</keyword>
<dbReference type="GO" id="GO:0012505">
    <property type="term" value="C:endomembrane system"/>
    <property type="evidence" value="ECO:0007669"/>
    <property type="project" value="UniProtKB-SubCell"/>
</dbReference>
<evidence type="ECO:0000256" key="4">
    <source>
        <dbReference type="ARBA" id="ARBA00023136"/>
    </source>
</evidence>
<keyword evidence="4 5" id="KW-0472">Membrane</keyword>
<dbReference type="Pfam" id="PF06803">
    <property type="entry name" value="DUF1232"/>
    <property type="match status" value="1"/>
</dbReference>
<dbReference type="InterPro" id="IPR010652">
    <property type="entry name" value="DUF1232"/>
</dbReference>
<sequence length="332" mass="38120">MRISNNMVETIITKFKSLFYKKNETKAMEILKDKNKVSKLLEEAMNKAKANRIGPIDEIWSKLQIVFSLLKDWISGEYKQIPMGSLMILVVGLIYFITPIDILPDLIPGGFVDDVVIFGFLFKQISADIDAYRSWKEEKAAITFYEKNGDAYADETLFIDMSDVYERFEVYLKAGDNILDAGCGAGRDSKHFLEKGYDVTSFDGCKKLTQRASSFIGKSVINMKFTELNYNEDFNAIWACSSLIHLTRKAFVKVLLKFYEALKPEGHVYISLKYGDSEKVEDGRVFTSYTQSLVKDIIDTKTPFKIEEIWITSDKRAGRENEKWLNVILYKS</sequence>
<keyword evidence="3 5" id="KW-1133">Transmembrane helix</keyword>
<dbReference type="InterPro" id="IPR041698">
    <property type="entry name" value="Methyltransf_25"/>
</dbReference>
<evidence type="ECO:0000259" key="6">
    <source>
        <dbReference type="Pfam" id="PF06803"/>
    </source>
</evidence>
<feature type="domain" description="DUF1232" evidence="6">
    <location>
        <begin position="87"/>
        <end position="119"/>
    </location>
</feature>
<evidence type="ECO:0000256" key="5">
    <source>
        <dbReference type="SAM" id="Phobius"/>
    </source>
</evidence>
<evidence type="ECO:0000256" key="3">
    <source>
        <dbReference type="ARBA" id="ARBA00022989"/>
    </source>
</evidence>
<dbReference type="RefSeq" id="WP_079588726.1">
    <property type="nucleotide sequence ID" value="NZ_DAMCMJ010000002.1"/>
</dbReference>
<organism evidence="8 9">
    <name type="scientific">Acetoanaerobium noterae</name>
    <dbReference type="NCBI Taxonomy" id="745369"/>
    <lineage>
        <taxon>Bacteria</taxon>
        <taxon>Bacillati</taxon>
        <taxon>Bacillota</taxon>
        <taxon>Clostridia</taxon>
        <taxon>Peptostreptococcales</taxon>
        <taxon>Filifactoraceae</taxon>
        <taxon>Acetoanaerobium</taxon>
    </lineage>
</organism>
<evidence type="ECO:0000259" key="7">
    <source>
        <dbReference type="Pfam" id="PF13649"/>
    </source>
</evidence>
<feature type="transmembrane region" description="Helical" evidence="5">
    <location>
        <begin position="81"/>
        <end position="98"/>
    </location>
</feature>
<name>A0A1T5A5I7_9FIRM</name>
<gene>
    <name evidence="8" type="ORF">SAMN02745120_0782</name>
</gene>
<dbReference type="AlphaFoldDB" id="A0A1T5A5I7"/>
<proteinExistence type="predicted"/>
<evidence type="ECO:0000313" key="9">
    <source>
        <dbReference type="Proteomes" id="UP000243406"/>
    </source>
</evidence>
<evidence type="ECO:0000256" key="2">
    <source>
        <dbReference type="ARBA" id="ARBA00022692"/>
    </source>
</evidence>
<dbReference type="SUPFAM" id="SSF53335">
    <property type="entry name" value="S-adenosyl-L-methionine-dependent methyltransferases"/>
    <property type="match status" value="1"/>
</dbReference>
<dbReference type="Gene3D" id="3.40.50.150">
    <property type="entry name" value="Vaccinia Virus protein VP39"/>
    <property type="match status" value="1"/>
</dbReference>
<dbReference type="EMBL" id="FUYN01000001">
    <property type="protein sequence ID" value="SKB30231.1"/>
    <property type="molecule type" value="Genomic_DNA"/>
</dbReference>
<accession>A0A1T5A5I7</accession>
<feature type="domain" description="Methyltransferase" evidence="7">
    <location>
        <begin position="178"/>
        <end position="266"/>
    </location>
</feature>
<dbReference type="CDD" id="cd02440">
    <property type="entry name" value="AdoMet_MTases"/>
    <property type="match status" value="1"/>
</dbReference>
<evidence type="ECO:0000313" key="8">
    <source>
        <dbReference type="EMBL" id="SKB30231.1"/>
    </source>
</evidence>
<reference evidence="9" key="1">
    <citation type="submission" date="2017-02" db="EMBL/GenBank/DDBJ databases">
        <authorList>
            <person name="Varghese N."/>
            <person name="Submissions S."/>
        </authorList>
    </citation>
    <scope>NUCLEOTIDE SEQUENCE [LARGE SCALE GENOMIC DNA]</scope>
    <source>
        <strain evidence="9">ATCC 35199</strain>
    </source>
</reference>
<dbReference type="Proteomes" id="UP000243406">
    <property type="component" value="Unassembled WGS sequence"/>
</dbReference>
<protein>
    <submittedName>
        <fullName evidence="8">Uncharacterized membrane protein YkvA, DUF1232 family</fullName>
    </submittedName>
</protein>